<protein>
    <submittedName>
        <fullName evidence="1">Uncharacterized protein</fullName>
    </submittedName>
</protein>
<keyword evidence="2" id="KW-1185">Reference proteome</keyword>
<name>A0ABR7PMC6_9BURK</name>
<dbReference type="RefSeq" id="WP_187634394.1">
    <property type="nucleotide sequence ID" value="NZ_VZQQ01000008.1"/>
</dbReference>
<organism evidence="1 2">
    <name type="scientific">Paraburkholderia podalyriae</name>
    <dbReference type="NCBI Taxonomy" id="1938811"/>
    <lineage>
        <taxon>Bacteria</taxon>
        <taxon>Pseudomonadati</taxon>
        <taxon>Pseudomonadota</taxon>
        <taxon>Betaproteobacteria</taxon>
        <taxon>Burkholderiales</taxon>
        <taxon>Burkholderiaceae</taxon>
        <taxon>Paraburkholderia</taxon>
    </lineage>
</organism>
<dbReference type="EMBL" id="VZQQ01000008">
    <property type="protein sequence ID" value="MBC8747306.1"/>
    <property type="molecule type" value="Genomic_DNA"/>
</dbReference>
<reference evidence="1 2" key="1">
    <citation type="submission" date="2019-09" db="EMBL/GenBank/DDBJ databases">
        <title>Paraburkholderia podalyriae sp. nov., A South African Podalyria-associated rhizobium.</title>
        <authorList>
            <person name="Mavima L."/>
            <person name="Beukes C.W."/>
            <person name="Palmer M."/>
            <person name="De Meyer S.E."/>
            <person name="James E.K."/>
            <person name="Maluk M."/>
            <person name="Avontuur J.R."/>
            <person name="Chan W.Y."/>
            <person name="Venter S.N."/>
            <person name="Steenkamp E.T."/>
        </authorList>
    </citation>
    <scope>NUCLEOTIDE SEQUENCE [LARGE SCALE GENOMIC DNA]</scope>
    <source>
        <strain evidence="1 2">WC7.3b</strain>
    </source>
</reference>
<gene>
    <name evidence="1" type="ORF">F6X42_12015</name>
</gene>
<dbReference type="Proteomes" id="UP000736373">
    <property type="component" value="Unassembled WGS sequence"/>
</dbReference>
<proteinExistence type="predicted"/>
<evidence type="ECO:0000313" key="2">
    <source>
        <dbReference type="Proteomes" id="UP000736373"/>
    </source>
</evidence>
<sequence>MKTLMIKDLSVTEQLDSKAMRAVRGGFGPSYYNFSPVYAPTKIKNTDTTQLITNELNFQNANGNNVAFSDGSTSTFMPYINSSNSNNS</sequence>
<accession>A0ABR7PMC6</accession>
<evidence type="ECO:0000313" key="1">
    <source>
        <dbReference type="EMBL" id="MBC8747306.1"/>
    </source>
</evidence>
<comment type="caution">
    <text evidence="1">The sequence shown here is derived from an EMBL/GenBank/DDBJ whole genome shotgun (WGS) entry which is preliminary data.</text>
</comment>